<evidence type="ECO:0000313" key="8">
    <source>
        <dbReference type="EMBL" id="MET6997110.1"/>
    </source>
</evidence>
<feature type="domain" description="RagB/SusD" evidence="6">
    <location>
        <begin position="340"/>
        <end position="458"/>
    </location>
</feature>
<proteinExistence type="inferred from homology"/>
<feature type="domain" description="SusD-like N-terminal" evidence="7">
    <location>
        <begin position="21"/>
        <end position="222"/>
    </location>
</feature>
<gene>
    <name evidence="8" type="ORF">ABR189_07005</name>
</gene>
<dbReference type="Proteomes" id="UP001549749">
    <property type="component" value="Unassembled WGS sequence"/>
</dbReference>
<dbReference type="InterPro" id="IPR033985">
    <property type="entry name" value="SusD-like_N"/>
</dbReference>
<reference evidence="8 9" key="1">
    <citation type="submission" date="2024-06" db="EMBL/GenBank/DDBJ databases">
        <title>Chitinophaga defluvii sp. nov., isolated from municipal sewage.</title>
        <authorList>
            <person name="Zhang L."/>
        </authorList>
    </citation>
    <scope>NUCLEOTIDE SEQUENCE [LARGE SCALE GENOMIC DNA]</scope>
    <source>
        <strain evidence="8 9">H8</strain>
    </source>
</reference>
<dbReference type="Gene3D" id="1.25.40.390">
    <property type="match status" value="2"/>
</dbReference>
<evidence type="ECO:0000259" key="7">
    <source>
        <dbReference type="Pfam" id="PF14322"/>
    </source>
</evidence>
<keyword evidence="9" id="KW-1185">Reference proteome</keyword>
<evidence type="ECO:0000259" key="6">
    <source>
        <dbReference type="Pfam" id="PF07980"/>
    </source>
</evidence>
<dbReference type="PROSITE" id="PS51257">
    <property type="entry name" value="PROKAR_LIPOPROTEIN"/>
    <property type="match status" value="1"/>
</dbReference>
<dbReference type="InterPro" id="IPR011990">
    <property type="entry name" value="TPR-like_helical_dom_sf"/>
</dbReference>
<evidence type="ECO:0000256" key="5">
    <source>
        <dbReference type="ARBA" id="ARBA00023237"/>
    </source>
</evidence>
<dbReference type="SUPFAM" id="SSF48452">
    <property type="entry name" value="TPR-like"/>
    <property type="match status" value="1"/>
</dbReference>
<accession>A0ABV2T257</accession>
<evidence type="ECO:0000256" key="4">
    <source>
        <dbReference type="ARBA" id="ARBA00023136"/>
    </source>
</evidence>
<comment type="caution">
    <text evidence="8">The sequence shown here is derived from an EMBL/GenBank/DDBJ whole genome shotgun (WGS) entry which is preliminary data.</text>
</comment>
<keyword evidence="4" id="KW-0472">Membrane</keyword>
<dbReference type="Pfam" id="PF14322">
    <property type="entry name" value="SusD-like_3"/>
    <property type="match status" value="1"/>
</dbReference>
<evidence type="ECO:0000256" key="3">
    <source>
        <dbReference type="ARBA" id="ARBA00022729"/>
    </source>
</evidence>
<evidence type="ECO:0000256" key="2">
    <source>
        <dbReference type="ARBA" id="ARBA00006275"/>
    </source>
</evidence>
<name>A0ABV2T257_9BACT</name>
<dbReference type="EMBL" id="JBEXAC010000001">
    <property type="protein sequence ID" value="MET6997110.1"/>
    <property type="molecule type" value="Genomic_DNA"/>
</dbReference>
<comment type="similarity">
    <text evidence="2">Belongs to the SusD family.</text>
</comment>
<dbReference type="RefSeq" id="WP_354659749.1">
    <property type="nucleotide sequence ID" value="NZ_JBEXAC010000001.1"/>
</dbReference>
<dbReference type="InterPro" id="IPR012944">
    <property type="entry name" value="SusD_RagB_dom"/>
</dbReference>
<sequence length="459" mass="52021">MNIKKYILALFIPAALCSCDKYLDVKPKGKLIPKTLQDFDEMGGHPTLLSAGNAYAEQMTDDYYMTDDRLVSTITSRTGKSYLWMKDLLRQEDDDSEWNGPYKNIYTLNLILQEIEKLPEDAQGDRKRIRGEALLNRAFAYWTLVNLYAKDYNAATAATDEGVPLSLATDLEAALPRSSVAAVYDLILKDVTAAITLLPSTSKNVYRVNKIGAYALAARVHLSMKNYKDAYKNASLALAEKSNLLDFNTYSFKVPAKPFSGINNRPLNIDNPENVLYRTSNFSTIVNNSLINPDLLAVLGEKDLRYVFSYTRLDRLGAPSPEPFPLFLNQEMNYSIGVPELMLIKAECAARDGNKEEAVQLLNTLRKKRFRPADYEDLTAATPEVALTLTIAERRRELVFKGLRWFDLKRLNQEDRFKKTLQRIYKGETYTLEPGSPRYVLPIAPKILLLNPNITQNPR</sequence>
<keyword evidence="5" id="KW-0998">Cell outer membrane</keyword>
<keyword evidence="3" id="KW-0732">Signal</keyword>
<comment type="subcellular location">
    <subcellularLocation>
        <location evidence="1">Cell outer membrane</location>
    </subcellularLocation>
</comment>
<protein>
    <submittedName>
        <fullName evidence="8">RagB/SusD family nutrient uptake outer membrane protein</fullName>
    </submittedName>
</protein>
<organism evidence="8 9">
    <name type="scientific">Chitinophaga defluvii</name>
    <dbReference type="NCBI Taxonomy" id="3163343"/>
    <lineage>
        <taxon>Bacteria</taxon>
        <taxon>Pseudomonadati</taxon>
        <taxon>Bacteroidota</taxon>
        <taxon>Chitinophagia</taxon>
        <taxon>Chitinophagales</taxon>
        <taxon>Chitinophagaceae</taxon>
        <taxon>Chitinophaga</taxon>
    </lineage>
</organism>
<evidence type="ECO:0000313" key="9">
    <source>
        <dbReference type="Proteomes" id="UP001549749"/>
    </source>
</evidence>
<dbReference type="CDD" id="cd08977">
    <property type="entry name" value="SusD"/>
    <property type="match status" value="1"/>
</dbReference>
<dbReference type="Pfam" id="PF07980">
    <property type="entry name" value="SusD_RagB"/>
    <property type="match status" value="1"/>
</dbReference>
<evidence type="ECO:0000256" key="1">
    <source>
        <dbReference type="ARBA" id="ARBA00004442"/>
    </source>
</evidence>